<dbReference type="GO" id="GO:0005737">
    <property type="term" value="C:cytoplasm"/>
    <property type="evidence" value="ECO:0007669"/>
    <property type="project" value="TreeGrafter"/>
</dbReference>
<evidence type="ECO:0000256" key="1">
    <source>
        <dbReference type="ARBA" id="ARBA00022679"/>
    </source>
</evidence>
<dbReference type="PANTHER" id="PTHR42700:SF1">
    <property type="entry name" value="SULFATE ADENYLYLTRANSFERASE"/>
    <property type="match status" value="1"/>
</dbReference>
<name>A0A382VXK8_9ZZZZ</name>
<dbReference type="PANTHER" id="PTHR42700">
    <property type="entry name" value="SULFATE ADENYLYLTRANSFERASE"/>
    <property type="match status" value="1"/>
</dbReference>
<dbReference type="GO" id="GO:0004781">
    <property type="term" value="F:sulfate adenylyltransferase (ATP) activity"/>
    <property type="evidence" value="ECO:0007669"/>
    <property type="project" value="TreeGrafter"/>
</dbReference>
<feature type="domain" description="APS kinase" evidence="2">
    <location>
        <begin position="2"/>
        <end position="99"/>
    </location>
</feature>
<dbReference type="SUPFAM" id="SSF52540">
    <property type="entry name" value="P-loop containing nucleoside triphosphate hydrolases"/>
    <property type="match status" value="1"/>
</dbReference>
<dbReference type="AlphaFoldDB" id="A0A382VXK8"/>
<proteinExistence type="predicted"/>
<dbReference type="InterPro" id="IPR050512">
    <property type="entry name" value="Sulf_AdTrans/APS_kinase"/>
</dbReference>
<protein>
    <recommendedName>
        <fullName evidence="2">APS kinase domain-containing protein</fullName>
    </recommendedName>
</protein>
<gene>
    <name evidence="3" type="ORF">METZ01_LOCUS403462</name>
</gene>
<sequence length="155" mass="18392">MIVWFTGQPGSGKTTLAERFINDKLLWFMRMNRRDIIHIDGDDLRESIHNKDYSEEGRRENINLAMNISRFMDDKGFTVIVSMVSPYRDQREELKMERNIGEFYLHTTEIRGKEDYFVENYEPPLHNFVDINTNKTIEECTDEVLDVYRQMAAVA</sequence>
<keyword evidence="1" id="KW-0808">Transferase</keyword>
<dbReference type="GO" id="GO:0010134">
    <property type="term" value="P:sulfate assimilation via adenylyl sulfate reduction"/>
    <property type="evidence" value="ECO:0007669"/>
    <property type="project" value="TreeGrafter"/>
</dbReference>
<dbReference type="Pfam" id="PF01583">
    <property type="entry name" value="APS_kinase"/>
    <property type="match status" value="1"/>
</dbReference>
<evidence type="ECO:0000313" key="3">
    <source>
        <dbReference type="EMBL" id="SVD50608.1"/>
    </source>
</evidence>
<dbReference type="InterPro" id="IPR059117">
    <property type="entry name" value="APS_kinase_dom"/>
</dbReference>
<organism evidence="3">
    <name type="scientific">marine metagenome</name>
    <dbReference type="NCBI Taxonomy" id="408172"/>
    <lineage>
        <taxon>unclassified sequences</taxon>
        <taxon>metagenomes</taxon>
        <taxon>ecological metagenomes</taxon>
    </lineage>
</organism>
<dbReference type="Gene3D" id="3.40.50.300">
    <property type="entry name" value="P-loop containing nucleotide triphosphate hydrolases"/>
    <property type="match status" value="1"/>
</dbReference>
<accession>A0A382VXK8</accession>
<dbReference type="GO" id="GO:0019379">
    <property type="term" value="P:sulfate assimilation, phosphoadenylyl sulfate reduction by phosphoadenylyl-sulfate reductase (thioredoxin)"/>
    <property type="evidence" value="ECO:0007669"/>
    <property type="project" value="TreeGrafter"/>
</dbReference>
<reference evidence="3" key="1">
    <citation type="submission" date="2018-05" db="EMBL/GenBank/DDBJ databases">
        <authorList>
            <person name="Lanie J.A."/>
            <person name="Ng W.-L."/>
            <person name="Kazmierczak K.M."/>
            <person name="Andrzejewski T.M."/>
            <person name="Davidsen T.M."/>
            <person name="Wayne K.J."/>
            <person name="Tettelin H."/>
            <person name="Glass J.I."/>
            <person name="Rusch D."/>
            <person name="Podicherti R."/>
            <person name="Tsui H.-C.T."/>
            <person name="Winkler M.E."/>
        </authorList>
    </citation>
    <scope>NUCLEOTIDE SEQUENCE</scope>
</reference>
<dbReference type="InterPro" id="IPR027417">
    <property type="entry name" value="P-loop_NTPase"/>
</dbReference>
<evidence type="ECO:0000259" key="2">
    <source>
        <dbReference type="Pfam" id="PF01583"/>
    </source>
</evidence>
<dbReference type="EMBL" id="UINC01155009">
    <property type="protein sequence ID" value="SVD50608.1"/>
    <property type="molecule type" value="Genomic_DNA"/>
</dbReference>